<dbReference type="EMBL" id="VMHE01000001">
    <property type="protein sequence ID" value="TSJ67835.1"/>
    <property type="molecule type" value="Genomic_DNA"/>
</dbReference>
<evidence type="ECO:0000256" key="5">
    <source>
        <dbReference type="PIRNR" id="PIRNR038471"/>
    </source>
</evidence>
<proteinExistence type="inferred from homology"/>
<name>A0A556PTZ4_9BACI</name>
<dbReference type="PIRSF" id="PIRSF038471">
    <property type="entry name" value="MreC"/>
    <property type="match status" value="1"/>
</dbReference>
<dbReference type="PANTHER" id="PTHR34138:SF1">
    <property type="entry name" value="CELL SHAPE-DETERMINING PROTEIN MREC"/>
    <property type="match status" value="1"/>
</dbReference>
<reference evidence="8 9" key="1">
    <citation type="submission" date="2019-07" db="EMBL/GenBank/DDBJ databases">
        <title>Allobacillus sp. nov. SKP isolated from shrimp paste of Euphausiacea.</title>
        <authorList>
            <person name="Kanchanasin P."/>
            <person name="Tanasupawat S."/>
            <person name="Shi W."/>
            <person name="Wu L."/>
            <person name="Ma J."/>
        </authorList>
    </citation>
    <scope>NUCLEOTIDE SEQUENCE [LARGE SCALE GENOMIC DNA]</scope>
    <source>
        <strain evidence="8 9">SKP4-8</strain>
    </source>
</reference>
<evidence type="ECO:0000256" key="1">
    <source>
        <dbReference type="ARBA" id="ARBA00009369"/>
    </source>
</evidence>
<evidence type="ECO:0000256" key="3">
    <source>
        <dbReference type="ARBA" id="ARBA00022960"/>
    </source>
</evidence>
<dbReference type="Gene3D" id="2.40.10.340">
    <property type="entry name" value="Rod shape-determining protein MreC, domain 1"/>
    <property type="match status" value="1"/>
</dbReference>
<sequence>MPSFFRKRKLIVLLTGLIIIVALIGYSMRTESNTNIVSDFVLDTVGFFQNIIYTPINLVIDIIEDIDDVQDVYEQNELLKKELQSFKAQAFQLNDLKRENKDLQALADMEESLSDYSQVKATVIARSPERWFDHVTINKGQQHGIKRNMAVTNGEGMVGKVIEVSQLTSTVQLLSGFDEQNRISVEVDQEKPIFGLIEGYDEETESLIFRDLENEDDIEEGQTIVSSGLGGVFPKGLLIGTVERVEMDQYGLTKIAYVKPAANLYDINHLMVVDRDLHSPVIDEEEE</sequence>
<evidence type="ECO:0000313" key="8">
    <source>
        <dbReference type="EMBL" id="TSJ67835.1"/>
    </source>
</evidence>
<dbReference type="RefSeq" id="WP_144087594.1">
    <property type="nucleotide sequence ID" value="NZ_VMHE01000001.1"/>
</dbReference>
<evidence type="ECO:0000313" key="9">
    <source>
        <dbReference type="Proteomes" id="UP000316425"/>
    </source>
</evidence>
<dbReference type="Proteomes" id="UP000316425">
    <property type="component" value="Unassembled WGS sequence"/>
</dbReference>
<comment type="similarity">
    <text evidence="1 5">Belongs to the MreC family.</text>
</comment>
<dbReference type="InterPro" id="IPR042175">
    <property type="entry name" value="Cell/Rod_MreC_2"/>
</dbReference>
<keyword evidence="3 5" id="KW-0133">Cell shape</keyword>
<dbReference type="AlphaFoldDB" id="A0A556PTZ4"/>
<gene>
    <name evidence="8" type="primary">mreC</name>
    <name evidence="8" type="ORF">FPQ13_01845</name>
</gene>
<accession>A0A556PTZ4</accession>
<feature type="coiled-coil region" evidence="6">
    <location>
        <begin position="69"/>
        <end position="113"/>
    </location>
</feature>
<dbReference type="Pfam" id="PF04085">
    <property type="entry name" value="MreC"/>
    <property type="match status" value="1"/>
</dbReference>
<protein>
    <recommendedName>
        <fullName evidence="2 5">Cell shape-determining protein MreC</fullName>
    </recommendedName>
    <alternativeName>
        <fullName evidence="4 5">Cell shape protein MreC</fullName>
    </alternativeName>
</protein>
<dbReference type="Gene3D" id="2.40.10.350">
    <property type="entry name" value="Rod shape-determining protein MreC, domain 2"/>
    <property type="match status" value="1"/>
</dbReference>
<evidence type="ECO:0000256" key="4">
    <source>
        <dbReference type="ARBA" id="ARBA00032089"/>
    </source>
</evidence>
<organism evidence="8 9">
    <name type="scientific">Allobacillus salarius</name>
    <dbReference type="NCBI Taxonomy" id="1955272"/>
    <lineage>
        <taxon>Bacteria</taxon>
        <taxon>Bacillati</taxon>
        <taxon>Bacillota</taxon>
        <taxon>Bacilli</taxon>
        <taxon>Bacillales</taxon>
        <taxon>Bacillaceae</taxon>
        <taxon>Allobacillus</taxon>
    </lineage>
</organism>
<dbReference type="InterPro" id="IPR007221">
    <property type="entry name" value="MreC"/>
</dbReference>
<dbReference type="InterPro" id="IPR042177">
    <property type="entry name" value="Cell/Rod_1"/>
</dbReference>
<dbReference type="GO" id="GO:0005886">
    <property type="term" value="C:plasma membrane"/>
    <property type="evidence" value="ECO:0007669"/>
    <property type="project" value="TreeGrafter"/>
</dbReference>
<keyword evidence="9" id="KW-1185">Reference proteome</keyword>
<dbReference type="InterPro" id="IPR055342">
    <property type="entry name" value="MreC_beta-barrel_core"/>
</dbReference>
<evidence type="ECO:0000259" key="7">
    <source>
        <dbReference type="Pfam" id="PF04085"/>
    </source>
</evidence>
<comment type="function">
    <text evidence="5">Involved in formation and maintenance of cell shape.</text>
</comment>
<dbReference type="GO" id="GO:0008360">
    <property type="term" value="P:regulation of cell shape"/>
    <property type="evidence" value="ECO:0007669"/>
    <property type="project" value="UniProtKB-KW"/>
</dbReference>
<dbReference type="NCBIfam" id="TIGR00219">
    <property type="entry name" value="mreC"/>
    <property type="match status" value="1"/>
</dbReference>
<evidence type="ECO:0000256" key="6">
    <source>
        <dbReference type="SAM" id="Coils"/>
    </source>
</evidence>
<comment type="caution">
    <text evidence="8">The sequence shown here is derived from an EMBL/GenBank/DDBJ whole genome shotgun (WGS) entry which is preliminary data.</text>
</comment>
<keyword evidence="6" id="KW-0175">Coiled coil</keyword>
<dbReference type="OrthoDB" id="9792313at2"/>
<evidence type="ECO:0000256" key="2">
    <source>
        <dbReference type="ARBA" id="ARBA00013855"/>
    </source>
</evidence>
<feature type="domain" description="Rod shape-determining protein MreC beta-barrel core" evidence="7">
    <location>
        <begin position="123"/>
        <end position="273"/>
    </location>
</feature>
<dbReference type="PANTHER" id="PTHR34138">
    <property type="entry name" value="CELL SHAPE-DETERMINING PROTEIN MREC"/>
    <property type="match status" value="1"/>
</dbReference>